<organism evidence="2 3">
    <name type="scientific">[Clostridium] aminophilum</name>
    <dbReference type="NCBI Taxonomy" id="1526"/>
    <lineage>
        <taxon>Bacteria</taxon>
        <taxon>Bacillati</taxon>
        <taxon>Bacillota</taxon>
        <taxon>Clostridia</taxon>
        <taxon>Lachnospirales</taxon>
        <taxon>Lachnospiraceae</taxon>
    </lineage>
</organism>
<reference evidence="2 3" key="1">
    <citation type="submission" date="2016-10" db="EMBL/GenBank/DDBJ databases">
        <authorList>
            <person name="de Groot N.N."/>
        </authorList>
    </citation>
    <scope>NUCLEOTIDE SEQUENCE [LARGE SCALE GENOMIC DNA]</scope>
    <source>
        <strain evidence="2 3">KH1P1</strain>
    </source>
</reference>
<dbReference type="InterPro" id="IPR000160">
    <property type="entry name" value="GGDEF_dom"/>
</dbReference>
<evidence type="ECO:0000313" key="2">
    <source>
        <dbReference type="EMBL" id="SET55703.1"/>
    </source>
</evidence>
<dbReference type="STRING" id="1526.SAMN02910262_02589"/>
<dbReference type="AlphaFoldDB" id="A0A1I0FCB6"/>
<dbReference type="Gene3D" id="3.20.20.450">
    <property type="entry name" value="EAL domain"/>
    <property type="match status" value="1"/>
</dbReference>
<dbReference type="Pfam" id="PF08447">
    <property type="entry name" value="PAS_3"/>
    <property type="match status" value="1"/>
</dbReference>
<dbReference type="InterPro" id="IPR001633">
    <property type="entry name" value="EAL_dom"/>
</dbReference>
<dbReference type="PANTHER" id="PTHR33121:SF70">
    <property type="entry name" value="SIGNALING PROTEIN YKOW"/>
    <property type="match status" value="1"/>
</dbReference>
<accession>A0A1I0FCB6</accession>
<dbReference type="EMBL" id="FOIL01000024">
    <property type="protein sequence ID" value="SET55703.1"/>
    <property type="molecule type" value="Genomic_DNA"/>
</dbReference>
<keyword evidence="3" id="KW-1185">Reference proteome</keyword>
<name>A0A1I0FCB6_9FIRM</name>
<dbReference type="PANTHER" id="PTHR33121">
    <property type="entry name" value="CYCLIC DI-GMP PHOSPHODIESTERASE PDEF"/>
    <property type="match status" value="1"/>
</dbReference>
<dbReference type="InterPro" id="IPR035919">
    <property type="entry name" value="EAL_sf"/>
</dbReference>
<dbReference type="RefSeq" id="WP_074649609.1">
    <property type="nucleotide sequence ID" value="NZ_FOIL01000024.1"/>
</dbReference>
<dbReference type="InterPro" id="IPR050706">
    <property type="entry name" value="Cyclic-di-GMP_PDE-like"/>
</dbReference>
<dbReference type="PROSITE" id="PS50883">
    <property type="entry name" value="EAL"/>
    <property type="match status" value="1"/>
</dbReference>
<dbReference type="InterPro" id="IPR043128">
    <property type="entry name" value="Rev_trsase/Diguanyl_cyclase"/>
</dbReference>
<gene>
    <name evidence="2" type="ORF">SAMN04487771_102447</name>
</gene>
<dbReference type="InterPro" id="IPR029787">
    <property type="entry name" value="Nucleotide_cyclase"/>
</dbReference>
<feature type="domain" description="EAL" evidence="1">
    <location>
        <begin position="306"/>
        <end position="561"/>
    </location>
</feature>
<dbReference type="SUPFAM" id="SSF55785">
    <property type="entry name" value="PYP-like sensor domain (PAS domain)"/>
    <property type="match status" value="1"/>
</dbReference>
<evidence type="ECO:0000259" key="1">
    <source>
        <dbReference type="PROSITE" id="PS50883"/>
    </source>
</evidence>
<dbReference type="Proteomes" id="UP000199820">
    <property type="component" value="Unassembled WGS sequence"/>
</dbReference>
<dbReference type="Gene3D" id="3.30.70.270">
    <property type="match status" value="1"/>
</dbReference>
<proteinExistence type="predicted"/>
<dbReference type="SMART" id="SM00267">
    <property type="entry name" value="GGDEF"/>
    <property type="match status" value="1"/>
</dbReference>
<sequence length="566" mass="65463">MWVNGMTKEITEKRLQKLNAVFESYAMVAEGTDVYVCDVAYDYSRWSKKAVELYGLPGEYMYAAGDIWESYVHPDDRNVYRSSIDEIFANGCGIHDMQYRAKNLAGKYNMCTCKGVVLKNDAGEPEYFVGMIRNHSLNESVDNVTGLRNKNGFFNDVSRYLDCGIPFRIVMYGATNYTGINDLFGYDFGTRILQHCIRYVQDHNQNIGDLYRLDGVRVALISRTATIEQLRENYRQYQEVLQKPFLLDGRQVLLEINAGAVAVDRFDTNADTIFSCLTRAYQESKYNKQGDFSFFENGNSKNGIYRLERINRIRNSVIQQCSNFEVFYQPIMTAENEELEGAEALIRWIDEGGNIVPPDDFIPVLENDALFPELGEWILRQAMKECREILKTIPDFVLNVNLSYAQLQKLDFLDTVKSAMEEVGYPPENLCLEITERCRFLDMERLMAICRDLNRYGIKVALDDFGTGFSSLSILQSLHIDILKIDRQFVKDIVRDGRQERLVRSIGKVGEIFGSRICVEGVETEEMRDILRKYDVYTFQGYLYSKPIPHREFMKRYVEKHADAEQ</sequence>
<dbReference type="SUPFAM" id="SSF141868">
    <property type="entry name" value="EAL domain-like"/>
    <property type="match status" value="1"/>
</dbReference>
<dbReference type="OrthoDB" id="9805474at2"/>
<dbReference type="SUPFAM" id="SSF55073">
    <property type="entry name" value="Nucleotide cyclase"/>
    <property type="match status" value="1"/>
</dbReference>
<dbReference type="InterPro" id="IPR013655">
    <property type="entry name" value="PAS_fold_3"/>
</dbReference>
<protein>
    <submittedName>
        <fullName evidence="2">EAL domain, c-di-GMP-specific phosphodiesterase class I (Or its enzymatically inactive variant)</fullName>
    </submittedName>
</protein>
<dbReference type="SMART" id="SM00052">
    <property type="entry name" value="EAL"/>
    <property type="match status" value="1"/>
</dbReference>
<evidence type="ECO:0000313" key="3">
    <source>
        <dbReference type="Proteomes" id="UP000199820"/>
    </source>
</evidence>
<dbReference type="Pfam" id="PF00990">
    <property type="entry name" value="GGDEF"/>
    <property type="match status" value="1"/>
</dbReference>
<dbReference type="CDD" id="cd01948">
    <property type="entry name" value="EAL"/>
    <property type="match status" value="1"/>
</dbReference>
<dbReference type="InterPro" id="IPR035965">
    <property type="entry name" value="PAS-like_dom_sf"/>
</dbReference>
<dbReference type="Pfam" id="PF00563">
    <property type="entry name" value="EAL"/>
    <property type="match status" value="1"/>
</dbReference>
<dbReference type="Gene3D" id="3.30.450.20">
    <property type="entry name" value="PAS domain"/>
    <property type="match status" value="1"/>
</dbReference>
<dbReference type="GO" id="GO:0071111">
    <property type="term" value="F:cyclic-guanylate-specific phosphodiesterase activity"/>
    <property type="evidence" value="ECO:0007669"/>
    <property type="project" value="InterPro"/>
</dbReference>
<dbReference type="eggNOG" id="COG5001">
    <property type="taxonomic scope" value="Bacteria"/>
</dbReference>